<reference evidence="4 5" key="1">
    <citation type="submission" date="2019-11" db="EMBL/GenBank/DDBJ databases">
        <authorList>
            <person name="Li X.-J."/>
            <person name="Feng X.-M."/>
        </authorList>
    </citation>
    <scope>NUCLEOTIDE SEQUENCE [LARGE SCALE GENOMIC DNA]</scope>
    <source>
        <strain evidence="4 5">XMNu-373</strain>
    </source>
</reference>
<dbReference type="InterPro" id="IPR021994">
    <property type="entry name" value="DUF3592"/>
</dbReference>
<protein>
    <submittedName>
        <fullName evidence="4">DUF3592 domain-containing protein</fullName>
    </submittedName>
</protein>
<feature type="region of interest" description="Disordered" evidence="1">
    <location>
        <begin position="55"/>
        <end position="75"/>
    </location>
</feature>
<dbReference type="RefSeq" id="WP_162448575.1">
    <property type="nucleotide sequence ID" value="NZ_WLZY01000001.1"/>
</dbReference>
<comment type="caution">
    <text evidence="4">The sequence shown here is derived from an EMBL/GenBank/DDBJ whole genome shotgun (WGS) entry which is preliminary data.</text>
</comment>
<dbReference type="Proteomes" id="UP000460435">
    <property type="component" value="Unassembled WGS sequence"/>
</dbReference>
<feature type="transmembrane region" description="Helical" evidence="2">
    <location>
        <begin position="173"/>
        <end position="192"/>
    </location>
</feature>
<keyword evidence="2" id="KW-1133">Transmembrane helix</keyword>
<dbReference type="Pfam" id="PF12158">
    <property type="entry name" value="DUF3592"/>
    <property type="match status" value="1"/>
</dbReference>
<feature type="transmembrane region" description="Helical" evidence="2">
    <location>
        <begin position="6"/>
        <end position="27"/>
    </location>
</feature>
<keyword evidence="5" id="KW-1185">Reference proteome</keyword>
<feature type="domain" description="DUF3592" evidence="3">
    <location>
        <begin position="80"/>
        <end position="136"/>
    </location>
</feature>
<evidence type="ECO:0000313" key="4">
    <source>
        <dbReference type="EMBL" id="NDL55915.1"/>
    </source>
</evidence>
<keyword evidence="2" id="KW-0472">Membrane</keyword>
<evidence type="ECO:0000256" key="1">
    <source>
        <dbReference type="SAM" id="MobiDB-lite"/>
    </source>
</evidence>
<keyword evidence="2" id="KW-0812">Transmembrane</keyword>
<organism evidence="4 5">
    <name type="scientific">Phytoactinopolyspora mesophila</name>
    <dbReference type="NCBI Taxonomy" id="2650750"/>
    <lineage>
        <taxon>Bacteria</taxon>
        <taxon>Bacillati</taxon>
        <taxon>Actinomycetota</taxon>
        <taxon>Actinomycetes</taxon>
        <taxon>Jiangellales</taxon>
        <taxon>Jiangellaceae</taxon>
        <taxon>Phytoactinopolyspora</taxon>
    </lineage>
</organism>
<proteinExistence type="predicted"/>
<dbReference type="EMBL" id="WLZY01000001">
    <property type="protein sequence ID" value="NDL55915.1"/>
    <property type="molecule type" value="Genomic_DNA"/>
</dbReference>
<feature type="region of interest" description="Disordered" evidence="1">
    <location>
        <begin position="240"/>
        <end position="259"/>
    </location>
</feature>
<evidence type="ECO:0000256" key="2">
    <source>
        <dbReference type="SAM" id="Phobius"/>
    </source>
</evidence>
<name>A0A7K3LY29_9ACTN</name>
<sequence length="290" mass="30567">MAVPWEAVLVTALIGVAFTAGAGFRLWRERALRAGGVKTHALVVDQDEHYDVAGGGFGAHNRSPDPGRRTKKPWSVSTANRRRGLVQAPIVEFTTAAGQTVRTRPKVSSNASSVVPGRTVTVFYDPAQPQEVAIAGYGRGVLFLFFGIGVLVLALTVVLLVAKEETLASAAPFAAPIVLGSACLGVGGFGIGRVWTLRRRGIVAEGLVVGESTSSTREGLTLRRPVVRFTLQTGHEVQTASERGSLHRRAPNPASKSSCATTPTIPIACCWSATAPGRSSGSSPWWESPC</sequence>
<feature type="transmembrane region" description="Helical" evidence="2">
    <location>
        <begin position="141"/>
        <end position="161"/>
    </location>
</feature>
<gene>
    <name evidence="4" type="ORF">F7O44_02400</name>
</gene>
<evidence type="ECO:0000313" key="5">
    <source>
        <dbReference type="Proteomes" id="UP000460435"/>
    </source>
</evidence>
<dbReference type="AlphaFoldDB" id="A0A7K3LY29"/>
<evidence type="ECO:0000259" key="3">
    <source>
        <dbReference type="Pfam" id="PF12158"/>
    </source>
</evidence>
<accession>A0A7K3LY29</accession>